<dbReference type="RefSeq" id="XP_060301749.1">
    <property type="nucleotide sequence ID" value="XM_060436892.1"/>
</dbReference>
<evidence type="ECO:0000259" key="1">
    <source>
        <dbReference type="Pfam" id="PF01636"/>
    </source>
</evidence>
<dbReference type="SUPFAM" id="SSF56112">
    <property type="entry name" value="Protein kinase-like (PK-like)"/>
    <property type="match status" value="1"/>
</dbReference>
<protein>
    <recommendedName>
        <fullName evidence="1">Aminoglycoside phosphotransferase domain-containing protein</fullName>
    </recommendedName>
</protein>
<sequence>MPLVPIPGSTFITKHGADALPTPTQVRMKAGADAQSRRPKPVIFRDLGLVVKFGRDVAETEAKTQQFVHKKLQGTVPVPEVYGWEVDSNRGETYIYMALVAGKTLAAEWGQMSRTNKLALCKQFRTMWWAWRQLQHPEAADHYIGTLTRHPVRDVHLVENGEKVGPLYGDAAVGTFDNRCGIDLPAASAQAIFAHDDINVLNIIVAQEGADLKVVAVLDWAQSGWYPEYWESCKVFSTRVHSTLFFTRLMEDWMLWLPQVLTPPSDAQRDKFSVFVSSRI</sequence>
<dbReference type="AlphaFoldDB" id="A0AA40B738"/>
<keyword evidence="3" id="KW-1185">Reference proteome</keyword>
<dbReference type="Proteomes" id="UP001172101">
    <property type="component" value="Unassembled WGS sequence"/>
</dbReference>
<dbReference type="GeneID" id="85320162"/>
<dbReference type="InterPro" id="IPR011009">
    <property type="entry name" value="Kinase-like_dom_sf"/>
</dbReference>
<dbReference type="InterPro" id="IPR002575">
    <property type="entry name" value="Aminoglycoside_PTrfase"/>
</dbReference>
<dbReference type="InterPro" id="IPR051678">
    <property type="entry name" value="AGP_Transferase"/>
</dbReference>
<organism evidence="2 3">
    <name type="scientific">Lasiosphaeria miniovina</name>
    <dbReference type="NCBI Taxonomy" id="1954250"/>
    <lineage>
        <taxon>Eukaryota</taxon>
        <taxon>Fungi</taxon>
        <taxon>Dikarya</taxon>
        <taxon>Ascomycota</taxon>
        <taxon>Pezizomycotina</taxon>
        <taxon>Sordariomycetes</taxon>
        <taxon>Sordariomycetidae</taxon>
        <taxon>Sordariales</taxon>
        <taxon>Lasiosphaeriaceae</taxon>
        <taxon>Lasiosphaeria</taxon>
    </lineage>
</organism>
<name>A0AA40B738_9PEZI</name>
<gene>
    <name evidence="2" type="ORF">B0T26DRAFT_637032</name>
</gene>
<feature type="domain" description="Aminoglycoside phosphotransferase" evidence="1">
    <location>
        <begin position="49"/>
        <end position="227"/>
    </location>
</feature>
<evidence type="ECO:0000313" key="2">
    <source>
        <dbReference type="EMBL" id="KAK0728894.1"/>
    </source>
</evidence>
<dbReference type="EMBL" id="JAUIRO010000002">
    <property type="protein sequence ID" value="KAK0728894.1"/>
    <property type="molecule type" value="Genomic_DNA"/>
</dbReference>
<accession>A0AA40B738</accession>
<reference evidence="2" key="1">
    <citation type="submission" date="2023-06" db="EMBL/GenBank/DDBJ databases">
        <title>Genome-scale phylogeny and comparative genomics of the fungal order Sordariales.</title>
        <authorList>
            <consortium name="Lawrence Berkeley National Laboratory"/>
            <person name="Hensen N."/>
            <person name="Bonometti L."/>
            <person name="Westerberg I."/>
            <person name="Brannstrom I.O."/>
            <person name="Guillou S."/>
            <person name="Cros-Aarteil S."/>
            <person name="Calhoun S."/>
            <person name="Haridas S."/>
            <person name="Kuo A."/>
            <person name="Mondo S."/>
            <person name="Pangilinan J."/>
            <person name="Riley R."/>
            <person name="LaButti K."/>
            <person name="Andreopoulos B."/>
            <person name="Lipzen A."/>
            <person name="Chen C."/>
            <person name="Yanf M."/>
            <person name="Daum C."/>
            <person name="Ng V."/>
            <person name="Clum A."/>
            <person name="Steindorff A."/>
            <person name="Ohm R."/>
            <person name="Martin F."/>
            <person name="Silar P."/>
            <person name="Natvig D."/>
            <person name="Lalanne C."/>
            <person name="Gautier V."/>
            <person name="Ament-velasquez S.L."/>
            <person name="Kruys A."/>
            <person name="Hutchinson M.I."/>
            <person name="Powell A.J."/>
            <person name="Barry K."/>
            <person name="Miller A.N."/>
            <person name="Grigoriev I.V."/>
            <person name="Debuchy R."/>
            <person name="Gladieux P."/>
            <person name="Thoren M.H."/>
            <person name="Johannesson H."/>
        </authorList>
    </citation>
    <scope>NUCLEOTIDE SEQUENCE</scope>
    <source>
        <strain evidence="2">SMH2392-1A</strain>
    </source>
</reference>
<dbReference type="PANTHER" id="PTHR21310">
    <property type="entry name" value="AMINOGLYCOSIDE PHOSPHOTRANSFERASE-RELATED-RELATED"/>
    <property type="match status" value="1"/>
</dbReference>
<proteinExistence type="predicted"/>
<evidence type="ECO:0000313" key="3">
    <source>
        <dbReference type="Proteomes" id="UP001172101"/>
    </source>
</evidence>
<comment type="caution">
    <text evidence="2">The sequence shown here is derived from an EMBL/GenBank/DDBJ whole genome shotgun (WGS) entry which is preliminary data.</text>
</comment>
<dbReference type="Pfam" id="PF01636">
    <property type="entry name" value="APH"/>
    <property type="match status" value="1"/>
</dbReference>
<dbReference type="PANTHER" id="PTHR21310:SF54">
    <property type="entry name" value="AMINOGLYCOSIDE PHOSPHOTRANSFERASE DOMAIN-CONTAINING PROTEIN"/>
    <property type="match status" value="1"/>
</dbReference>